<reference evidence="1 2" key="1">
    <citation type="submission" date="2023-08" db="EMBL/GenBank/DDBJ databases">
        <title>genomic of DY56.</title>
        <authorList>
            <person name="Wang Y."/>
        </authorList>
    </citation>
    <scope>NUCLEOTIDE SEQUENCE [LARGE SCALE GENOMIC DNA]</scope>
    <source>
        <strain evidence="1 2">DY56-A-20</strain>
    </source>
</reference>
<keyword evidence="2" id="KW-1185">Reference proteome</keyword>
<name>A0ABT9HCC8_9SPHN</name>
<evidence type="ECO:0000313" key="1">
    <source>
        <dbReference type="EMBL" id="MDP4540981.1"/>
    </source>
</evidence>
<sequence length="77" mass="8366">MFTQLDPPIPLHVLGKGDGFALGVIDYGQEHNLLWVTAISETGEIWCAPNPEVRMQANWSMGRTANLASKASKEALA</sequence>
<proteinExistence type="predicted"/>
<dbReference type="RefSeq" id="WP_305930983.1">
    <property type="nucleotide sequence ID" value="NZ_JAVAIL010000008.1"/>
</dbReference>
<dbReference type="EMBL" id="JAVAIL010000008">
    <property type="protein sequence ID" value="MDP4540981.1"/>
    <property type="molecule type" value="Genomic_DNA"/>
</dbReference>
<protein>
    <submittedName>
        <fullName evidence="1">Uncharacterized protein</fullName>
    </submittedName>
</protein>
<accession>A0ABT9HCC8</accession>
<gene>
    <name evidence="1" type="ORF">Q9K01_15235</name>
</gene>
<organism evidence="1 2">
    <name type="scientific">Qipengyuania benthica</name>
    <dbReference type="NCBI Taxonomy" id="3067651"/>
    <lineage>
        <taxon>Bacteria</taxon>
        <taxon>Pseudomonadati</taxon>
        <taxon>Pseudomonadota</taxon>
        <taxon>Alphaproteobacteria</taxon>
        <taxon>Sphingomonadales</taxon>
        <taxon>Erythrobacteraceae</taxon>
        <taxon>Qipengyuania</taxon>
    </lineage>
</organism>
<evidence type="ECO:0000313" key="2">
    <source>
        <dbReference type="Proteomes" id="UP001235664"/>
    </source>
</evidence>
<comment type="caution">
    <text evidence="1">The sequence shown here is derived from an EMBL/GenBank/DDBJ whole genome shotgun (WGS) entry which is preliminary data.</text>
</comment>
<dbReference type="Proteomes" id="UP001235664">
    <property type="component" value="Unassembled WGS sequence"/>
</dbReference>